<evidence type="ECO:0000256" key="4">
    <source>
        <dbReference type="ARBA" id="ARBA00022833"/>
    </source>
</evidence>
<evidence type="ECO:0000256" key="2">
    <source>
        <dbReference type="ARBA" id="ARBA00022723"/>
    </source>
</evidence>
<comment type="caution">
    <text evidence="8">The sequence shown here is derived from an EMBL/GenBank/DDBJ whole genome shotgun (WGS) entry which is preliminary data.</text>
</comment>
<sequence length="801" mass="91144">MTSQHSGIAASFAAISSQTSLVADSSAASDNGDSDIGETYTSPLSPSQFKKKKRTSKIWDHTPFGKNEIVRNTEGQIIWRCKYCKGKPAEYLENGGTAHIYKHLKSHNTLGILTPNEERAAKTRNHLEEAFSRMSQSANPLKRRRHDDEPTDLNADKFEQLYVKWIADCGVALRMATRETFRAVLKFLNPGVLSILPTSHQTIREWVMRTFETQKRRMRQVLQSAVSRIHFTVDLWSSPNKLGILGVVAHFIDSNGELVSYCVALREVHGRHSGENQAQIVMDVVEDYGIVTQVGYFVSDNADSNDTLMNTLQNLLNERRDILYDAKHHRLRCNGHTINLAAHAFMFPKAAPVEAPTKNKIKKETTSEYIKPSESDILKWRKAGPLGKLHNIVVFIRCSPQRIQRFKEISDKKGLLRDNDTRWNSKYYMTARTIELADQIDYFCSKEKDLKLDSLSEQDWVELRKVCNFLKSFADATKATEGHAHTIDRTLPIMDFLLSKFEAAGWAKFDAYYTLTERSSAYVAAIVLSPHRKWHYFDVAWEDHPEWIESSKTAVEGLWKSRYAPVAKMAESGAQSLVDKPLVSNSFLAWEDDQEDLGLPTQFDEYQNYISGPRIKVKDVRKWWLEDTQQTLYPNLSKMALDLLSIPAMSAEPERLFSDTKITLQDRRNRLGIDIIEAIECIKSWSKTHEVAWVDDIGLVLDPAIMEEGEQRKMGVTLSSSAVSPICASDLTQLRLKEPFLKRSHLLKRANYYTLAANTSCLGHAALCTPCDMILQYDIAQIQCNTVYRAVQQIPKQYSAV</sequence>
<dbReference type="GeneID" id="28854128"/>
<comment type="subcellular location">
    <subcellularLocation>
        <location evidence="1">Nucleus</location>
    </subcellularLocation>
</comment>
<proteinExistence type="predicted"/>
<keyword evidence="5" id="KW-0539">Nucleus</keyword>
<evidence type="ECO:0000259" key="7">
    <source>
        <dbReference type="Pfam" id="PF05699"/>
    </source>
</evidence>
<keyword evidence="9" id="KW-1185">Reference proteome</keyword>
<feature type="domain" description="HAT C-terminal dimerisation" evidence="7">
    <location>
        <begin position="605"/>
        <end position="685"/>
    </location>
</feature>
<dbReference type="InterPro" id="IPR008906">
    <property type="entry name" value="HATC_C_dom"/>
</dbReference>
<keyword evidence="2" id="KW-0479">Metal-binding</keyword>
<dbReference type="SUPFAM" id="SSF53098">
    <property type="entry name" value="Ribonuclease H-like"/>
    <property type="match status" value="1"/>
</dbReference>
<dbReference type="Proteomes" id="UP000078397">
    <property type="component" value="Unassembled WGS sequence"/>
</dbReference>
<accession>A0A219AP30</accession>
<keyword evidence="4" id="KW-0862">Zinc</keyword>
<dbReference type="KEGG" id="pchm:VFPPC_18604"/>
<feature type="compositionally biased region" description="Polar residues" evidence="6">
    <location>
        <begin position="39"/>
        <end position="48"/>
    </location>
</feature>
<organism evidence="8 9">
    <name type="scientific">Pochonia chlamydosporia 170</name>
    <dbReference type="NCBI Taxonomy" id="1380566"/>
    <lineage>
        <taxon>Eukaryota</taxon>
        <taxon>Fungi</taxon>
        <taxon>Dikarya</taxon>
        <taxon>Ascomycota</taxon>
        <taxon>Pezizomycotina</taxon>
        <taxon>Sordariomycetes</taxon>
        <taxon>Hypocreomycetidae</taxon>
        <taxon>Hypocreales</taxon>
        <taxon>Clavicipitaceae</taxon>
        <taxon>Pochonia</taxon>
    </lineage>
</organism>
<dbReference type="InterPro" id="IPR012337">
    <property type="entry name" value="RNaseH-like_sf"/>
</dbReference>
<reference evidence="8 9" key="1">
    <citation type="journal article" date="2016" name="PLoS Pathog.">
        <title>Biosynthesis of antibiotic leucinostatins in bio-control fungus Purpureocillium lilacinum and their inhibition on phytophthora revealed by genome mining.</title>
        <authorList>
            <person name="Wang G."/>
            <person name="Liu Z."/>
            <person name="Lin R."/>
            <person name="Li E."/>
            <person name="Mao Z."/>
            <person name="Ling J."/>
            <person name="Yang Y."/>
            <person name="Yin W.B."/>
            <person name="Xie B."/>
        </authorList>
    </citation>
    <scope>NUCLEOTIDE SEQUENCE [LARGE SCALE GENOMIC DNA]</scope>
    <source>
        <strain evidence="8">170</strain>
    </source>
</reference>
<name>A0A219AP30_METCM</name>
<dbReference type="GO" id="GO:0005634">
    <property type="term" value="C:nucleus"/>
    <property type="evidence" value="ECO:0007669"/>
    <property type="project" value="UniProtKB-SubCell"/>
</dbReference>
<feature type="region of interest" description="Disordered" evidence="6">
    <location>
        <begin position="23"/>
        <end position="56"/>
    </location>
</feature>
<dbReference type="OrthoDB" id="5076444at2759"/>
<gene>
    <name evidence="8" type="ORF">VFPPC_18604</name>
</gene>
<dbReference type="GO" id="GO:0046983">
    <property type="term" value="F:protein dimerization activity"/>
    <property type="evidence" value="ECO:0007669"/>
    <property type="project" value="InterPro"/>
</dbReference>
<evidence type="ECO:0000256" key="5">
    <source>
        <dbReference type="ARBA" id="ARBA00023242"/>
    </source>
</evidence>
<dbReference type="EMBL" id="LSBJ02000025">
    <property type="protein sequence ID" value="OWT42312.1"/>
    <property type="molecule type" value="Genomic_DNA"/>
</dbReference>
<dbReference type="InterPro" id="IPR052035">
    <property type="entry name" value="ZnF_BED_domain_contain"/>
</dbReference>
<evidence type="ECO:0000313" key="9">
    <source>
        <dbReference type="Proteomes" id="UP000078397"/>
    </source>
</evidence>
<dbReference type="GO" id="GO:0008270">
    <property type="term" value="F:zinc ion binding"/>
    <property type="evidence" value="ECO:0007669"/>
    <property type="project" value="UniProtKB-KW"/>
</dbReference>
<dbReference type="PANTHER" id="PTHR46481">
    <property type="entry name" value="ZINC FINGER BED DOMAIN-CONTAINING PROTEIN 4"/>
    <property type="match status" value="1"/>
</dbReference>
<dbReference type="RefSeq" id="XP_022284850.1">
    <property type="nucleotide sequence ID" value="XM_022430190.1"/>
</dbReference>
<dbReference type="AlphaFoldDB" id="A0A219AP30"/>
<evidence type="ECO:0000256" key="6">
    <source>
        <dbReference type="SAM" id="MobiDB-lite"/>
    </source>
</evidence>
<dbReference type="Pfam" id="PF05699">
    <property type="entry name" value="Dimer_Tnp_hAT"/>
    <property type="match status" value="1"/>
</dbReference>
<keyword evidence="3" id="KW-0863">Zinc-finger</keyword>
<evidence type="ECO:0000256" key="1">
    <source>
        <dbReference type="ARBA" id="ARBA00004123"/>
    </source>
</evidence>
<protein>
    <recommendedName>
        <fullName evidence="7">HAT C-terminal dimerisation domain-containing protein</fullName>
    </recommendedName>
</protein>
<dbReference type="PANTHER" id="PTHR46481:SF10">
    <property type="entry name" value="ZINC FINGER BED DOMAIN-CONTAINING PROTEIN 39"/>
    <property type="match status" value="1"/>
</dbReference>
<evidence type="ECO:0000313" key="8">
    <source>
        <dbReference type="EMBL" id="OWT42312.1"/>
    </source>
</evidence>
<evidence type="ECO:0000256" key="3">
    <source>
        <dbReference type="ARBA" id="ARBA00022771"/>
    </source>
</evidence>